<dbReference type="Gene3D" id="1.20.5.170">
    <property type="match status" value="1"/>
</dbReference>
<dbReference type="Pfam" id="PF11905">
    <property type="entry name" value="DUF3425"/>
    <property type="match status" value="1"/>
</dbReference>
<dbReference type="CDD" id="cd14688">
    <property type="entry name" value="bZIP_YAP"/>
    <property type="match status" value="1"/>
</dbReference>
<sequence length="461" mass="52462">MDMSQKSPKAPKLTGDRAARKREQDRQAQRSAREKTKKLIAHLEARIDTLTRFHSSGSVKTLIDELEKERQANEALRATLHTIQKVVNSGTSEAATEIPSGRDRRELEDPSPPIYRANKQQRPALSHCILPEGIDSNLSPITPPAASHFFQQPLISQEGLLTHALVKEDDRWPLERKYRGSGPLRLQPDASSPFDFPSLQPAESPCDCCKSLLYLNNLFGGCVQMSLPLVGDQRTRDIDIPIRAILHGWDTVCHLYPLDAVWSILRAADEAIWRSRCGEIERLAILRVVSSMLRSRAHPSEATLKALPIFMRPRPSQIRVLHKPLIDFIVWPGLRERLVLFPHQHCSDKFWSLFWTCFRFQWPHRLQDAVIQHGGTGLYRYSERFEAHFFNLQDWCMAPRFFKEFPELEADVPPAFSTSESVSLELGGQGFPPNSEIESAPEFFATFSSTDWPGVRNPLFG</sequence>
<keyword evidence="3" id="KW-1185">Reference proteome</keyword>
<proteinExistence type="predicted"/>
<dbReference type="Proteomes" id="UP001194746">
    <property type="component" value="Unassembled WGS sequence"/>
</dbReference>
<evidence type="ECO:0000313" key="2">
    <source>
        <dbReference type="EMBL" id="KAF9891609.1"/>
    </source>
</evidence>
<feature type="compositionally biased region" description="Basic and acidic residues" evidence="1">
    <location>
        <begin position="14"/>
        <end position="34"/>
    </location>
</feature>
<dbReference type="PANTHER" id="PTHR37012">
    <property type="entry name" value="B-ZIP TRANSCRIPTION FACTOR (EUROFUNG)-RELATED"/>
    <property type="match status" value="1"/>
</dbReference>
<feature type="region of interest" description="Disordered" evidence="1">
    <location>
        <begin position="91"/>
        <end position="122"/>
    </location>
</feature>
<evidence type="ECO:0000256" key="1">
    <source>
        <dbReference type="SAM" id="MobiDB-lite"/>
    </source>
</evidence>
<comment type="caution">
    <text evidence="2">The sequence shown here is derived from an EMBL/GenBank/DDBJ whole genome shotgun (WGS) entry which is preliminary data.</text>
</comment>
<dbReference type="EMBL" id="VCAU01000017">
    <property type="protein sequence ID" value="KAF9891609.1"/>
    <property type="molecule type" value="Genomic_DNA"/>
</dbReference>
<evidence type="ECO:0008006" key="4">
    <source>
        <dbReference type="Google" id="ProtNLM"/>
    </source>
</evidence>
<dbReference type="AlphaFoldDB" id="A0AAD4CRX7"/>
<gene>
    <name evidence="2" type="ORF">FE257_003620</name>
</gene>
<dbReference type="InterPro" id="IPR021833">
    <property type="entry name" value="DUF3425"/>
</dbReference>
<organism evidence="2 3">
    <name type="scientific">Aspergillus nanangensis</name>
    <dbReference type="NCBI Taxonomy" id="2582783"/>
    <lineage>
        <taxon>Eukaryota</taxon>
        <taxon>Fungi</taxon>
        <taxon>Dikarya</taxon>
        <taxon>Ascomycota</taxon>
        <taxon>Pezizomycotina</taxon>
        <taxon>Eurotiomycetes</taxon>
        <taxon>Eurotiomycetidae</taxon>
        <taxon>Eurotiales</taxon>
        <taxon>Aspergillaceae</taxon>
        <taxon>Aspergillus</taxon>
        <taxon>Aspergillus subgen. Circumdati</taxon>
    </lineage>
</organism>
<name>A0AAD4CRX7_ASPNN</name>
<feature type="region of interest" description="Disordered" evidence="1">
    <location>
        <begin position="1"/>
        <end position="37"/>
    </location>
</feature>
<protein>
    <recommendedName>
        <fullName evidence="4">BZIP transcription factor</fullName>
    </recommendedName>
</protein>
<reference evidence="2" key="2">
    <citation type="submission" date="2020-02" db="EMBL/GenBank/DDBJ databases">
        <authorList>
            <person name="Gilchrist C.L.M."/>
            <person name="Chooi Y.-H."/>
        </authorList>
    </citation>
    <scope>NUCLEOTIDE SEQUENCE</scope>
    <source>
        <strain evidence="2">MST-FP2251</strain>
    </source>
</reference>
<dbReference type="PANTHER" id="PTHR37012:SF7">
    <property type="entry name" value="B-ZIP TRANSCRIPTION FACTOR (EUROFUNG)-RELATED"/>
    <property type="match status" value="1"/>
</dbReference>
<evidence type="ECO:0000313" key="3">
    <source>
        <dbReference type="Proteomes" id="UP001194746"/>
    </source>
</evidence>
<reference evidence="2" key="1">
    <citation type="journal article" date="2019" name="Beilstein J. Org. Chem.">
        <title>Nanangenines: drimane sesquiterpenoids as the dominant metabolite cohort of a novel Australian fungus, Aspergillus nanangensis.</title>
        <authorList>
            <person name="Lacey H.J."/>
            <person name="Gilchrist C.L.M."/>
            <person name="Crombie A."/>
            <person name="Kalaitzis J.A."/>
            <person name="Vuong D."/>
            <person name="Rutledge P.J."/>
            <person name="Turner P."/>
            <person name="Pitt J.I."/>
            <person name="Lacey E."/>
            <person name="Chooi Y.H."/>
            <person name="Piggott A.M."/>
        </authorList>
    </citation>
    <scope>NUCLEOTIDE SEQUENCE</scope>
    <source>
        <strain evidence="2">MST-FP2251</strain>
    </source>
</reference>
<accession>A0AAD4CRX7</accession>